<accession>A0AA35PQZ3</accession>
<dbReference type="AlphaFoldDB" id="A0AA35PQZ3"/>
<protein>
    <submittedName>
        <fullName evidence="2">Uncharacterized protein</fullName>
    </submittedName>
</protein>
<name>A0AA35PQZ3_9SAUR</name>
<evidence type="ECO:0000313" key="3">
    <source>
        <dbReference type="Proteomes" id="UP001178461"/>
    </source>
</evidence>
<feature type="compositionally biased region" description="Low complexity" evidence="1">
    <location>
        <begin position="10"/>
        <end position="39"/>
    </location>
</feature>
<proteinExistence type="predicted"/>
<reference evidence="2" key="1">
    <citation type="submission" date="2022-12" db="EMBL/GenBank/DDBJ databases">
        <authorList>
            <person name="Alioto T."/>
            <person name="Alioto T."/>
            <person name="Gomez Garrido J."/>
        </authorList>
    </citation>
    <scope>NUCLEOTIDE SEQUENCE</scope>
</reference>
<dbReference type="Proteomes" id="UP001178461">
    <property type="component" value="Chromosome 15"/>
</dbReference>
<dbReference type="EMBL" id="OX395141">
    <property type="protein sequence ID" value="CAI5794678.1"/>
    <property type="molecule type" value="Genomic_DNA"/>
</dbReference>
<evidence type="ECO:0000256" key="1">
    <source>
        <dbReference type="SAM" id="MobiDB-lite"/>
    </source>
</evidence>
<evidence type="ECO:0000313" key="2">
    <source>
        <dbReference type="EMBL" id="CAI5794678.1"/>
    </source>
</evidence>
<feature type="region of interest" description="Disordered" evidence="1">
    <location>
        <begin position="1"/>
        <end position="44"/>
    </location>
</feature>
<organism evidence="2 3">
    <name type="scientific">Podarcis lilfordi</name>
    <name type="common">Lilford's wall lizard</name>
    <dbReference type="NCBI Taxonomy" id="74358"/>
    <lineage>
        <taxon>Eukaryota</taxon>
        <taxon>Metazoa</taxon>
        <taxon>Chordata</taxon>
        <taxon>Craniata</taxon>
        <taxon>Vertebrata</taxon>
        <taxon>Euteleostomi</taxon>
        <taxon>Lepidosauria</taxon>
        <taxon>Squamata</taxon>
        <taxon>Bifurcata</taxon>
        <taxon>Unidentata</taxon>
        <taxon>Episquamata</taxon>
        <taxon>Laterata</taxon>
        <taxon>Lacertibaenia</taxon>
        <taxon>Lacertidae</taxon>
        <taxon>Podarcis</taxon>
    </lineage>
</organism>
<sequence length="70" mass="7506">MTRMVPFWFSPPSSSPGPSLARGSPAGRGALAAAAPTSATEDEEDLKVIHAEKAPFIQMSPGSRWHFKPR</sequence>
<gene>
    <name evidence="2" type="ORF">PODLI_1B009479</name>
</gene>
<keyword evidence="3" id="KW-1185">Reference proteome</keyword>